<dbReference type="NCBIfam" id="NF005616">
    <property type="entry name" value="PRK07373.1"/>
    <property type="match status" value="1"/>
</dbReference>
<proteinExistence type="predicted"/>
<reference evidence="2 3" key="1">
    <citation type="submission" date="2020-10" db="EMBL/GenBank/DDBJ databases">
        <authorList>
            <person name="Castelo-Branco R."/>
            <person name="Eusebio N."/>
            <person name="Adriana R."/>
            <person name="Vieira A."/>
            <person name="Brugerolle De Fraissinette N."/>
            <person name="Rezende De Castro R."/>
            <person name="Schneider M.P."/>
            <person name="Vasconcelos V."/>
            <person name="Leao P.N."/>
        </authorList>
    </citation>
    <scope>NUCLEOTIDE SEQUENCE [LARGE SCALE GENOMIC DNA]</scope>
    <source>
        <strain evidence="2 3">LEGE 03274</strain>
    </source>
</reference>
<comment type="caution">
    <text evidence="2">The sequence shown here is derived from an EMBL/GenBank/DDBJ whole genome shotgun (WGS) entry which is preliminary data.</text>
</comment>
<gene>
    <name evidence="2" type="ORF">IQ215_11465</name>
</gene>
<dbReference type="Gene3D" id="2.170.16.10">
    <property type="entry name" value="Hedgehog/Intein (Hint) domain"/>
    <property type="match status" value="1"/>
</dbReference>
<organism evidence="2 3">
    <name type="scientific">Cyanobacterium stanieri LEGE 03274</name>
    <dbReference type="NCBI Taxonomy" id="1828756"/>
    <lineage>
        <taxon>Bacteria</taxon>
        <taxon>Bacillati</taxon>
        <taxon>Cyanobacteriota</taxon>
        <taxon>Cyanophyceae</taxon>
        <taxon>Oscillatoriophycideae</taxon>
        <taxon>Chroococcales</taxon>
        <taxon>Geminocystaceae</taxon>
        <taxon>Cyanobacterium</taxon>
    </lineage>
</organism>
<feature type="domain" description="Hint" evidence="1">
    <location>
        <begin position="1"/>
        <end position="42"/>
    </location>
</feature>
<dbReference type="PANTHER" id="PTHR32294">
    <property type="entry name" value="DNA POLYMERASE III SUBUNIT ALPHA"/>
    <property type="match status" value="1"/>
</dbReference>
<dbReference type="SUPFAM" id="SSF51294">
    <property type="entry name" value="Hedgehog/intein (Hint) domain"/>
    <property type="match status" value="1"/>
</dbReference>
<protein>
    <submittedName>
        <fullName evidence="2">Trans-splicing intein-formed DNA polymerase III subunit alpha C-terminal partner DnaE-C</fullName>
    </submittedName>
</protein>
<dbReference type="Pfam" id="PF14579">
    <property type="entry name" value="HHH_6"/>
    <property type="match status" value="1"/>
</dbReference>
<evidence type="ECO:0000313" key="3">
    <source>
        <dbReference type="Proteomes" id="UP000654604"/>
    </source>
</evidence>
<dbReference type="InterPro" id="IPR004805">
    <property type="entry name" value="DnaE2/DnaE/PolC"/>
</dbReference>
<accession>A0ABR9V5Z8</accession>
<dbReference type="CDD" id="cd04485">
    <property type="entry name" value="DnaE_OBF"/>
    <property type="match status" value="1"/>
</dbReference>
<dbReference type="Proteomes" id="UP000654604">
    <property type="component" value="Unassembled WGS sequence"/>
</dbReference>
<dbReference type="EMBL" id="JADEWC010000028">
    <property type="protein sequence ID" value="MBE9223316.1"/>
    <property type="molecule type" value="Genomic_DNA"/>
</dbReference>
<evidence type="ECO:0000313" key="2">
    <source>
        <dbReference type="EMBL" id="MBE9223316.1"/>
    </source>
</evidence>
<dbReference type="InterPro" id="IPR036844">
    <property type="entry name" value="Hint_dom_sf"/>
</dbReference>
<dbReference type="RefSeq" id="WP_193801514.1">
    <property type="nucleotide sequence ID" value="NZ_JADEWC010000028.1"/>
</dbReference>
<sequence length="460" mass="52016">MVKIIKRRSHGIQKVYDIGVEKDHNFLLANGLVASNCFNKSHSTAYAYVTYQTAYLKANYPVEYMSALMSASSDSQEKVEKYRENCLKMGIEVKSPDINNSQKDFTPDNNTIIFGLSAIKNLGESAIDNILHARQEAGGNFEDISDFMGRINLKTVNKRALETLVYAGAFDTVHSNRKQLLEGLELLISWSQKRHQEKESGQLNMLDLLASNDKNDTNEIVYANAPQLPKIEDFSAQEKLKFEKEYLGFYVSEHPLKPFIDSAKILAPINIADLPEQKARKKICVVAMLTSIKPHIDKNGNTMAFLTAEDISGQVDAIVFASTYDEVKSQLREDVPVIIWGKADKNKRDDKSQIIIDYIEVIDQVKMVLINLNYHQADNPKLQGKLKSILQEQSGEKNKAKIPVFAVINELQEKIFIRLGHNYWVQNAENTINALRNAGFSAYGQCLNHSIQEKQTIENH</sequence>
<dbReference type="InterPro" id="IPR003586">
    <property type="entry name" value="Hint_dom_C"/>
</dbReference>
<dbReference type="Gene3D" id="1.10.150.870">
    <property type="match status" value="1"/>
</dbReference>
<name>A0ABR9V5Z8_9CHRO</name>
<dbReference type="SMART" id="SM00305">
    <property type="entry name" value="HintC"/>
    <property type="match status" value="1"/>
</dbReference>
<dbReference type="PROSITE" id="PS50818">
    <property type="entry name" value="INTEIN_C_TER"/>
    <property type="match status" value="1"/>
</dbReference>
<dbReference type="PANTHER" id="PTHR32294:SF0">
    <property type="entry name" value="DNA POLYMERASE III SUBUNIT ALPHA"/>
    <property type="match status" value="1"/>
</dbReference>
<dbReference type="InterPro" id="IPR029460">
    <property type="entry name" value="DNAPol_HHH"/>
</dbReference>
<dbReference type="InterPro" id="IPR030934">
    <property type="entry name" value="Intein_C"/>
</dbReference>
<dbReference type="InterPro" id="IPR004365">
    <property type="entry name" value="NA-bd_OB_tRNA"/>
</dbReference>
<dbReference type="Pfam" id="PF01336">
    <property type="entry name" value="tRNA_anti-codon"/>
    <property type="match status" value="1"/>
</dbReference>
<keyword evidence="3" id="KW-1185">Reference proteome</keyword>
<dbReference type="NCBIfam" id="TIGR01443">
    <property type="entry name" value="intein_Cterm"/>
    <property type="match status" value="1"/>
</dbReference>
<evidence type="ECO:0000259" key="1">
    <source>
        <dbReference type="SMART" id="SM00305"/>
    </source>
</evidence>